<dbReference type="AlphaFoldDB" id="A0A8J5SXN6"/>
<keyword evidence="2" id="KW-1185">Reference proteome</keyword>
<evidence type="ECO:0000313" key="1">
    <source>
        <dbReference type="EMBL" id="KAG8076842.1"/>
    </source>
</evidence>
<gene>
    <name evidence="1" type="ORF">GUJ93_ZPchr0006g41732</name>
</gene>
<comment type="caution">
    <text evidence="1">The sequence shown here is derived from an EMBL/GenBank/DDBJ whole genome shotgun (WGS) entry which is preliminary data.</text>
</comment>
<proteinExistence type="predicted"/>
<dbReference type="Proteomes" id="UP000729402">
    <property type="component" value="Unassembled WGS sequence"/>
</dbReference>
<dbReference type="EMBL" id="JAAALK010000283">
    <property type="protein sequence ID" value="KAG8076842.1"/>
    <property type="molecule type" value="Genomic_DNA"/>
</dbReference>
<protein>
    <submittedName>
        <fullName evidence="1">Uncharacterized protein</fullName>
    </submittedName>
</protein>
<accession>A0A8J5SXN6</accession>
<evidence type="ECO:0000313" key="2">
    <source>
        <dbReference type="Proteomes" id="UP000729402"/>
    </source>
</evidence>
<name>A0A8J5SXN6_ZIZPA</name>
<organism evidence="1 2">
    <name type="scientific">Zizania palustris</name>
    <name type="common">Northern wild rice</name>
    <dbReference type="NCBI Taxonomy" id="103762"/>
    <lineage>
        <taxon>Eukaryota</taxon>
        <taxon>Viridiplantae</taxon>
        <taxon>Streptophyta</taxon>
        <taxon>Embryophyta</taxon>
        <taxon>Tracheophyta</taxon>
        <taxon>Spermatophyta</taxon>
        <taxon>Magnoliopsida</taxon>
        <taxon>Liliopsida</taxon>
        <taxon>Poales</taxon>
        <taxon>Poaceae</taxon>
        <taxon>BOP clade</taxon>
        <taxon>Oryzoideae</taxon>
        <taxon>Oryzeae</taxon>
        <taxon>Zizaniinae</taxon>
        <taxon>Zizania</taxon>
    </lineage>
</organism>
<reference evidence="1" key="2">
    <citation type="submission" date="2021-02" db="EMBL/GenBank/DDBJ databases">
        <authorList>
            <person name="Kimball J.A."/>
            <person name="Haas M.W."/>
            <person name="Macchietto M."/>
            <person name="Kono T."/>
            <person name="Duquette J."/>
            <person name="Shao M."/>
        </authorList>
    </citation>
    <scope>NUCLEOTIDE SEQUENCE</scope>
    <source>
        <tissue evidence="1">Fresh leaf tissue</tissue>
    </source>
</reference>
<reference evidence="1" key="1">
    <citation type="journal article" date="2021" name="bioRxiv">
        <title>Whole Genome Assembly and Annotation of Northern Wild Rice, Zizania palustris L., Supports a Whole Genome Duplication in the Zizania Genus.</title>
        <authorList>
            <person name="Haas M."/>
            <person name="Kono T."/>
            <person name="Macchietto M."/>
            <person name="Millas R."/>
            <person name="McGilp L."/>
            <person name="Shao M."/>
            <person name="Duquette J."/>
            <person name="Hirsch C.N."/>
            <person name="Kimball J."/>
        </authorList>
    </citation>
    <scope>NUCLEOTIDE SEQUENCE</scope>
    <source>
        <tissue evidence="1">Fresh leaf tissue</tissue>
    </source>
</reference>
<sequence length="137" mass="14302">MEDRDPAVPYPPRTLVARVATIARTIAAIAMVNPAVVEATPVDNLLDPVGPRCIIHGLDPFNYVGVGGMHPTPGGHNSMQMPLHGGHVTRGDFDGYSGMQLHPHGAPVIPGGLPNMSSGDWPMGLTQFGVPGPPLFG</sequence>